<dbReference type="InterPro" id="IPR000073">
    <property type="entry name" value="AB_hydrolase_1"/>
</dbReference>
<evidence type="ECO:0000313" key="3">
    <source>
        <dbReference type="EMBL" id="WWD81569.1"/>
    </source>
</evidence>
<evidence type="ECO:0000259" key="2">
    <source>
        <dbReference type="Pfam" id="PF00561"/>
    </source>
</evidence>
<dbReference type="PRINTS" id="PR00412">
    <property type="entry name" value="EPOXHYDRLASE"/>
</dbReference>
<dbReference type="GO" id="GO:0016787">
    <property type="term" value="F:hydrolase activity"/>
    <property type="evidence" value="ECO:0007669"/>
    <property type="project" value="UniProtKB-KW"/>
</dbReference>
<dbReference type="InterPro" id="IPR000639">
    <property type="entry name" value="Epox_hydrolase-like"/>
</dbReference>
<dbReference type="Gene3D" id="3.40.50.1820">
    <property type="entry name" value="alpha/beta hydrolase"/>
    <property type="match status" value="1"/>
</dbReference>
<dbReference type="OrthoDB" id="9773293at2"/>
<protein>
    <submittedName>
        <fullName evidence="3">Alpha/beta hydrolase</fullName>
    </submittedName>
</protein>
<keyword evidence="1 3" id="KW-0378">Hydrolase</keyword>
<evidence type="ECO:0000313" key="4">
    <source>
        <dbReference type="Proteomes" id="UP000321816"/>
    </source>
</evidence>
<dbReference type="Proteomes" id="UP000321816">
    <property type="component" value="Chromosome"/>
</dbReference>
<dbReference type="SUPFAM" id="SSF53474">
    <property type="entry name" value="alpha/beta-Hydrolases"/>
    <property type="match status" value="1"/>
</dbReference>
<dbReference type="PANTHER" id="PTHR43329">
    <property type="entry name" value="EPOXIDE HYDROLASE"/>
    <property type="match status" value="1"/>
</dbReference>
<dbReference type="InterPro" id="IPR029058">
    <property type="entry name" value="AB_hydrolase_fold"/>
</dbReference>
<organism evidence="3 4">
    <name type="scientific">Alkalicoccus halolimnae</name>
    <dbReference type="NCBI Taxonomy" id="1667239"/>
    <lineage>
        <taxon>Bacteria</taxon>
        <taxon>Bacillati</taxon>
        <taxon>Bacillota</taxon>
        <taxon>Bacilli</taxon>
        <taxon>Bacillales</taxon>
        <taxon>Bacillaceae</taxon>
        <taxon>Alkalicoccus</taxon>
    </lineage>
</organism>
<keyword evidence="4" id="KW-1185">Reference proteome</keyword>
<proteinExistence type="predicted"/>
<sequence>MENVEFHYVETNGITLHTAQAGPEDGPLAILLHGFPEFWYGWRHQIEPLAEAGYRVIVPDQRGYNLSDKPQGVKNYELNQLRDDVTGLIEASGREKAVIFGHDWGGVVAWYLAATKPEFVKKLLIVNVPYLGAARKALLRYPPQLLKSSYMLFFQIPRLPEKIFRTNDFEEMKKGIAASGREGAFTEEDMEHYKEAWSQEGALTAMLNWYRALRYARVSEAKIKVPVRIIWGIGDSFLHPETAKASIDFCENGELIFVGQATHWVNHEQPAIVNQLIHEFVVPKSE</sequence>
<gene>
    <name evidence="3" type="ORF">FTX54_001145</name>
</gene>
<dbReference type="AlphaFoldDB" id="A0A5C7F1X6"/>
<accession>A0A5C7F1X6</accession>
<evidence type="ECO:0000256" key="1">
    <source>
        <dbReference type="ARBA" id="ARBA00022801"/>
    </source>
</evidence>
<dbReference type="Pfam" id="PF00561">
    <property type="entry name" value="Abhydrolase_1"/>
    <property type="match status" value="1"/>
</dbReference>
<dbReference type="EMBL" id="CP144914">
    <property type="protein sequence ID" value="WWD81569.1"/>
    <property type="molecule type" value="Genomic_DNA"/>
</dbReference>
<dbReference type="RefSeq" id="WP_147804632.1">
    <property type="nucleotide sequence ID" value="NZ_CP144914.1"/>
</dbReference>
<reference evidence="3 4" key="1">
    <citation type="submission" date="2024-01" db="EMBL/GenBank/DDBJ databases">
        <title>Complete Genome Sequence of Alkalicoccus halolimnae BZ-SZ-XJ29T, a Moderately Halophilic Bacterium Isolated from a Salt Lake.</title>
        <authorList>
            <person name="Zhao B."/>
        </authorList>
    </citation>
    <scope>NUCLEOTIDE SEQUENCE [LARGE SCALE GENOMIC DNA]</scope>
    <source>
        <strain evidence="3 4">BZ-SZ-XJ29</strain>
    </source>
</reference>
<feature type="domain" description="AB hydrolase-1" evidence="2">
    <location>
        <begin position="30"/>
        <end position="269"/>
    </location>
</feature>
<dbReference type="KEGG" id="ahal:FTX54_001145"/>
<dbReference type="PRINTS" id="PR00111">
    <property type="entry name" value="ABHYDROLASE"/>
</dbReference>
<name>A0A5C7F1X6_9BACI</name>